<comment type="caution">
    <text evidence="7">The sequence shown here is derived from an EMBL/GenBank/DDBJ whole genome shotgun (WGS) entry which is preliminary data.</text>
</comment>
<dbReference type="GO" id="GO:0005780">
    <property type="term" value="C:extrinsic component of intraperoxisomal membrane"/>
    <property type="evidence" value="ECO:0007669"/>
    <property type="project" value="InterPro"/>
</dbReference>
<keyword evidence="8" id="KW-1185">Reference proteome</keyword>
<proteinExistence type="inferred from homology"/>
<keyword evidence="5" id="KW-0472">Membrane</keyword>
<comment type="similarity">
    <text evidence="3">Belongs to the INP1 family.</text>
</comment>
<dbReference type="Pfam" id="PF12634">
    <property type="entry name" value="Inp1"/>
    <property type="match status" value="1"/>
</dbReference>
<name>A0A9W9K762_9EURO</name>
<feature type="compositionally biased region" description="Polar residues" evidence="6">
    <location>
        <begin position="719"/>
        <end position="738"/>
    </location>
</feature>
<dbReference type="GO" id="GO:0045033">
    <property type="term" value="P:peroxisome inheritance"/>
    <property type="evidence" value="ECO:0007669"/>
    <property type="project" value="InterPro"/>
</dbReference>
<reference evidence="7" key="1">
    <citation type="submission" date="2022-11" db="EMBL/GenBank/DDBJ databases">
        <authorList>
            <person name="Petersen C."/>
        </authorList>
    </citation>
    <scope>NUCLEOTIDE SEQUENCE</scope>
    <source>
        <strain evidence="7">IBT 30069</strain>
    </source>
</reference>
<feature type="compositionally biased region" description="Basic and acidic residues" evidence="6">
    <location>
        <begin position="386"/>
        <end position="422"/>
    </location>
</feature>
<gene>
    <name evidence="7" type="ORF">N7456_010528</name>
</gene>
<evidence type="ECO:0000256" key="2">
    <source>
        <dbReference type="ARBA" id="ARBA00004421"/>
    </source>
</evidence>
<evidence type="ECO:0000313" key="8">
    <source>
        <dbReference type="Proteomes" id="UP001149165"/>
    </source>
</evidence>
<evidence type="ECO:0000256" key="4">
    <source>
        <dbReference type="ARBA" id="ARBA00021397"/>
    </source>
</evidence>
<feature type="region of interest" description="Disordered" evidence="6">
    <location>
        <begin position="579"/>
        <end position="650"/>
    </location>
</feature>
<feature type="region of interest" description="Disordered" evidence="6">
    <location>
        <begin position="686"/>
        <end position="771"/>
    </location>
</feature>
<evidence type="ECO:0000313" key="7">
    <source>
        <dbReference type="EMBL" id="KAJ5094667.1"/>
    </source>
</evidence>
<evidence type="ECO:0000256" key="3">
    <source>
        <dbReference type="ARBA" id="ARBA00010707"/>
    </source>
</evidence>
<feature type="compositionally biased region" description="Basic residues" evidence="6">
    <location>
        <begin position="194"/>
        <end position="204"/>
    </location>
</feature>
<evidence type="ECO:0000256" key="6">
    <source>
        <dbReference type="SAM" id="MobiDB-lite"/>
    </source>
</evidence>
<comment type="function">
    <text evidence="1">Required for peroxisome inheritance.</text>
</comment>
<feature type="compositionally biased region" description="Polar residues" evidence="6">
    <location>
        <begin position="323"/>
        <end position="336"/>
    </location>
</feature>
<dbReference type="AlphaFoldDB" id="A0A9W9K762"/>
<feature type="compositionally biased region" description="Low complexity" evidence="6">
    <location>
        <begin position="231"/>
        <end position="245"/>
    </location>
</feature>
<protein>
    <recommendedName>
        <fullName evidence="4">Inheritance of peroxisomes protein 1</fullName>
    </recommendedName>
</protein>
<feature type="region of interest" description="Disordered" evidence="6">
    <location>
        <begin position="1"/>
        <end position="36"/>
    </location>
</feature>
<dbReference type="OrthoDB" id="4097008at2759"/>
<dbReference type="EMBL" id="JAPQKH010000006">
    <property type="protein sequence ID" value="KAJ5094667.1"/>
    <property type="molecule type" value="Genomic_DNA"/>
</dbReference>
<feature type="region of interest" description="Disordered" evidence="6">
    <location>
        <begin position="192"/>
        <end position="277"/>
    </location>
</feature>
<accession>A0A9W9K762</accession>
<evidence type="ECO:0000256" key="1">
    <source>
        <dbReference type="ARBA" id="ARBA00003594"/>
    </source>
</evidence>
<feature type="compositionally biased region" description="Polar residues" evidence="6">
    <location>
        <begin position="368"/>
        <end position="383"/>
    </location>
</feature>
<feature type="compositionally biased region" description="Polar residues" evidence="6">
    <location>
        <begin position="813"/>
        <end position="823"/>
    </location>
</feature>
<dbReference type="InterPro" id="IPR024758">
    <property type="entry name" value="Inp1"/>
</dbReference>
<feature type="compositionally biased region" description="Basic and acidic residues" evidence="6">
    <location>
        <begin position="848"/>
        <end position="859"/>
    </location>
</feature>
<feature type="region of interest" description="Disordered" evidence="6">
    <location>
        <begin position="810"/>
        <end position="859"/>
    </location>
</feature>
<feature type="region of interest" description="Disordered" evidence="6">
    <location>
        <begin position="300"/>
        <end position="451"/>
    </location>
</feature>
<sequence>MPESPNESTGPTYSIRRSVTLPTKLNSASTRGSGTPNPNLAENVIYYHPSAKIVHFAPRALAPIPSSSAPSDFDYPVDTIETLPWRSATERTVATAPLRLERVHGLTVFLKCGNVVHAILKNSQCWCVDGVSKFVLRIRPLTYYRIEIPNESEDDKVRVEDLKAALPTVLRYEVTPCPFKRSFTIELPEEATAPRRKKAWRPKGRKEGAVTSRQGDNLSPGELKPEFLDSASTGEDTDGAATDDSVVTPEKSESAASDGFPSHDLSPSPVNTPDPFIHHMPIRRSVTELPQTFDTLRAKFDVPTVIEEQPNSEAESESEPKLEQTTPSKPDFTGQTDDPVDISKDEFDTTETPAKQEPGTDISEQEPNEVTQSEQRDIQQGPTEPQAEKEFTVLVETDNKAAMDTEDKESVGSVTAREETKEVGASTATSEQAPAEDVVESQDGPVLPLSTSKLCPVKETHDMLVEPAKEPSNLALAQENHDSTPVERNIPASLSAAVISNDTSDTVLAEVSCNKPATTKALDDQVKHSVEAQVFEASTPQSRPVERTTSFQDENTLVKDIPAETQIAGSMIVEEEPAQITGQQDLAQSHHEDPMSTATESKDIPGPIDTVKPEHELNDLSPSTPESFHSADLDSSPGSISTRATPVPSPNKVQELKMLHDARSSPSDLAPSALSSDIFSPSGLQAADVSSIKGPSSEQHGRLSAHQMAREDLRRPSLSIPSNQRQSSGRSASPSDLTHMSAEFRRRAQATRQRDVSPMPPPSTIYQPTPGEEAASLISKALTLVLVPPIHLFIVLLHIAARIVINPAASSPARISSKSQQSIEAPDTEDDFSFPLEREPSSEYEDAEMTKKLDPWDLD</sequence>
<dbReference type="Proteomes" id="UP001149165">
    <property type="component" value="Unassembled WGS sequence"/>
</dbReference>
<comment type="subcellular location">
    <subcellularLocation>
        <location evidence="2">Peroxisome membrane</location>
        <topology evidence="2">Peripheral membrane protein</topology>
    </subcellularLocation>
</comment>
<evidence type="ECO:0000256" key="5">
    <source>
        <dbReference type="ARBA" id="ARBA00023136"/>
    </source>
</evidence>
<reference evidence="7" key="2">
    <citation type="journal article" date="2023" name="IMA Fungus">
        <title>Comparative genomic study of the Penicillium genus elucidates a diverse pangenome and 15 lateral gene transfer events.</title>
        <authorList>
            <person name="Petersen C."/>
            <person name="Sorensen T."/>
            <person name="Nielsen M.R."/>
            <person name="Sondergaard T.E."/>
            <person name="Sorensen J.L."/>
            <person name="Fitzpatrick D.A."/>
            <person name="Frisvad J.C."/>
            <person name="Nielsen K.L."/>
        </authorList>
    </citation>
    <scope>NUCLEOTIDE SEQUENCE</scope>
    <source>
        <strain evidence="7">IBT 30069</strain>
    </source>
</reference>
<organism evidence="7 8">
    <name type="scientific">Penicillium angulare</name>
    <dbReference type="NCBI Taxonomy" id="116970"/>
    <lineage>
        <taxon>Eukaryota</taxon>
        <taxon>Fungi</taxon>
        <taxon>Dikarya</taxon>
        <taxon>Ascomycota</taxon>
        <taxon>Pezizomycotina</taxon>
        <taxon>Eurotiomycetes</taxon>
        <taxon>Eurotiomycetidae</taxon>
        <taxon>Eurotiales</taxon>
        <taxon>Aspergillaceae</taxon>
        <taxon>Penicillium</taxon>
    </lineage>
</organism>